<protein>
    <submittedName>
        <fullName evidence="2">Exopolysaccharide synthesis protein</fullName>
    </submittedName>
</protein>
<sequence>MTPEPNPADDSHTLGNLLDGMEKAAQGDDVSVEDMLDEFGDRTITPFILLVAVMLVSPLSGIPGVPTISAAIIVIMSVQALSGRRRLWMPRFLLRRTMKSARLKKAVGWMRGPCSFLDRHSHQRLMFLTGGPMRWFTLALCAVIPLGWPPLEVLPMVTSIGGGTVALLAYGLYTRDGVYVLLGYAMIGISALTILSLLP</sequence>
<feature type="transmembrane region" description="Helical" evidence="1">
    <location>
        <begin position="178"/>
        <end position="198"/>
    </location>
</feature>
<dbReference type="PANTHER" id="PTHR41795">
    <property type="entry name" value="EXOPOLYSACCHARIDE SYNTHESIS PROTEIN"/>
    <property type="match status" value="1"/>
</dbReference>
<gene>
    <name evidence="2" type="ORF">BOO69_00475</name>
</gene>
<dbReference type="InterPro" id="IPR010331">
    <property type="entry name" value="ExoD"/>
</dbReference>
<keyword evidence="1" id="KW-0472">Membrane</keyword>
<evidence type="ECO:0000313" key="2">
    <source>
        <dbReference type="EMBL" id="APE42053.1"/>
    </source>
</evidence>
<keyword evidence="1" id="KW-1133">Transmembrane helix</keyword>
<evidence type="ECO:0000256" key="1">
    <source>
        <dbReference type="SAM" id="Phobius"/>
    </source>
</evidence>
<dbReference type="STRING" id="1917485.BOO69_00475"/>
<dbReference type="Proteomes" id="UP000181897">
    <property type="component" value="Chromosome"/>
</dbReference>
<evidence type="ECO:0000313" key="3">
    <source>
        <dbReference type="Proteomes" id="UP000181897"/>
    </source>
</evidence>
<keyword evidence="1" id="KW-0812">Transmembrane</keyword>
<dbReference type="PIRSF" id="PIRSF033239">
    <property type="entry name" value="ExoD"/>
    <property type="match status" value="1"/>
</dbReference>
<organism evidence="2 3">
    <name type="scientific">Sulfitobacter alexandrii</name>
    <dbReference type="NCBI Taxonomy" id="1917485"/>
    <lineage>
        <taxon>Bacteria</taxon>
        <taxon>Pseudomonadati</taxon>
        <taxon>Pseudomonadota</taxon>
        <taxon>Alphaproteobacteria</taxon>
        <taxon>Rhodobacterales</taxon>
        <taxon>Roseobacteraceae</taxon>
        <taxon>Sulfitobacter</taxon>
    </lineage>
</organism>
<accession>A0A1J0WCM3</accession>
<feature type="transmembrane region" description="Helical" evidence="1">
    <location>
        <begin position="44"/>
        <end position="62"/>
    </location>
</feature>
<dbReference type="OrthoDB" id="7949130at2"/>
<dbReference type="PANTHER" id="PTHR41795:SF1">
    <property type="entry name" value="EXOPOLYSACCHARIDE SYNTHESIS PROTEIN"/>
    <property type="match status" value="1"/>
</dbReference>
<dbReference type="AlphaFoldDB" id="A0A1J0WCM3"/>
<proteinExistence type="predicted"/>
<feature type="transmembrane region" description="Helical" evidence="1">
    <location>
        <begin position="154"/>
        <end position="173"/>
    </location>
</feature>
<name>A0A1J0WCM3_9RHOB</name>
<dbReference type="KEGG" id="suam:BOO69_00475"/>
<reference evidence="2 3" key="1">
    <citation type="submission" date="2016-11" db="EMBL/GenBank/DDBJ databases">
        <title>Complete genome sequence of Sulfitobacter sp. AM1-D1, a toxic bacteria associated with marine dinoflagellate Alexandrium minutum in East China Sea.</title>
        <authorList>
            <person name="Yang Q."/>
            <person name="Zhang X."/>
            <person name="Tian X."/>
        </authorList>
    </citation>
    <scope>NUCLEOTIDE SEQUENCE [LARGE SCALE GENOMIC DNA]</scope>
    <source>
        <strain evidence="2 3">AM1-D1</strain>
    </source>
</reference>
<keyword evidence="3" id="KW-1185">Reference proteome</keyword>
<dbReference type="Pfam" id="PF06055">
    <property type="entry name" value="ExoD"/>
    <property type="match status" value="1"/>
</dbReference>
<feature type="transmembrane region" description="Helical" evidence="1">
    <location>
        <begin position="125"/>
        <end position="148"/>
    </location>
</feature>
<dbReference type="EMBL" id="CP018076">
    <property type="protein sequence ID" value="APE42053.1"/>
    <property type="molecule type" value="Genomic_DNA"/>
</dbReference>
<dbReference type="RefSeq" id="WP_071969315.1">
    <property type="nucleotide sequence ID" value="NZ_CP018076.1"/>
</dbReference>